<evidence type="ECO:0000256" key="1">
    <source>
        <dbReference type="ARBA" id="ARBA00022553"/>
    </source>
</evidence>
<name>A0A2W7RX55_9BACT</name>
<evidence type="ECO:0000259" key="5">
    <source>
        <dbReference type="PROSITE" id="PS50110"/>
    </source>
</evidence>
<keyword evidence="1 3" id="KW-0597">Phosphoprotein</keyword>
<dbReference type="SMART" id="SM00448">
    <property type="entry name" value="REC"/>
    <property type="match status" value="1"/>
</dbReference>
<gene>
    <name evidence="6" type="ORF">LX80_01059</name>
</gene>
<dbReference type="Pfam" id="PF00072">
    <property type="entry name" value="Response_reg"/>
    <property type="match status" value="1"/>
</dbReference>
<dbReference type="SUPFAM" id="SSF52172">
    <property type="entry name" value="CheY-like"/>
    <property type="match status" value="1"/>
</dbReference>
<dbReference type="InterPro" id="IPR016032">
    <property type="entry name" value="Sig_transdc_resp-reg_C-effctor"/>
</dbReference>
<dbReference type="OrthoDB" id="9797341at2"/>
<feature type="domain" description="HTH luxR-type" evidence="4">
    <location>
        <begin position="150"/>
        <end position="215"/>
    </location>
</feature>
<keyword evidence="2" id="KW-0238">DNA-binding</keyword>
<evidence type="ECO:0000313" key="7">
    <source>
        <dbReference type="Proteomes" id="UP000249720"/>
    </source>
</evidence>
<evidence type="ECO:0000256" key="3">
    <source>
        <dbReference type="PROSITE-ProRule" id="PRU00169"/>
    </source>
</evidence>
<protein>
    <submittedName>
        <fullName evidence="6">LuxR family two component transcriptional regulator</fullName>
    </submittedName>
</protein>
<dbReference type="PANTHER" id="PTHR43214">
    <property type="entry name" value="TWO-COMPONENT RESPONSE REGULATOR"/>
    <property type="match status" value="1"/>
</dbReference>
<sequence>MESEIIRIALVDDHALFRSGIAALLKEFDDLMIVFEASNGKELQLLLPQHLPIDVVLMDIKMPGLNGFDTTEWISTHYPKTAVLALSMFDESIDIIKMLKAGAGGYLLKESSPEELYAAITAIHQNGFYSNELVSDQLIKSLKSGKHIEDWYEQYGLNQKELEFLRLCATELTYRQIAETMGVAERTVENYRQSLSEKLGIKNRVGLALFAIKNKLVSLGNETL</sequence>
<comment type="caution">
    <text evidence="6">The sequence shown here is derived from an EMBL/GenBank/DDBJ whole genome shotgun (WGS) entry which is preliminary data.</text>
</comment>
<dbReference type="Pfam" id="PF00196">
    <property type="entry name" value="GerE"/>
    <property type="match status" value="1"/>
</dbReference>
<dbReference type="SUPFAM" id="SSF46894">
    <property type="entry name" value="C-terminal effector domain of the bipartite response regulators"/>
    <property type="match status" value="1"/>
</dbReference>
<dbReference type="InterPro" id="IPR039420">
    <property type="entry name" value="WalR-like"/>
</dbReference>
<dbReference type="GO" id="GO:0006355">
    <property type="term" value="P:regulation of DNA-templated transcription"/>
    <property type="evidence" value="ECO:0007669"/>
    <property type="project" value="InterPro"/>
</dbReference>
<dbReference type="InterPro" id="IPR058245">
    <property type="entry name" value="NreC/VraR/RcsB-like_REC"/>
</dbReference>
<accession>A0A2W7RX55</accession>
<dbReference type="AlphaFoldDB" id="A0A2W7RX55"/>
<evidence type="ECO:0000259" key="4">
    <source>
        <dbReference type="PROSITE" id="PS50043"/>
    </source>
</evidence>
<dbReference type="PROSITE" id="PS50043">
    <property type="entry name" value="HTH_LUXR_2"/>
    <property type="match status" value="1"/>
</dbReference>
<evidence type="ECO:0000256" key="2">
    <source>
        <dbReference type="ARBA" id="ARBA00023125"/>
    </source>
</evidence>
<dbReference type="PROSITE" id="PS50110">
    <property type="entry name" value="RESPONSE_REGULATORY"/>
    <property type="match status" value="1"/>
</dbReference>
<dbReference type="PANTHER" id="PTHR43214:SF43">
    <property type="entry name" value="TWO-COMPONENT RESPONSE REGULATOR"/>
    <property type="match status" value="1"/>
</dbReference>
<dbReference type="GO" id="GO:0000160">
    <property type="term" value="P:phosphorelay signal transduction system"/>
    <property type="evidence" value="ECO:0007669"/>
    <property type="project" value="InterPro"/>
</dbReference>
<dbReference type="EMBL" id="QKZV01000003">
    <property type="protein sequence ID" value="PZX63416.1"/>
    <property type="molecule type" value="Genomic_DNA"/>
</dbReference>
<dbReference type="Proteomes" id="UP000249720">
    <property type="component" value="Unassembled WGS sequence"/>
</dbReference>
<dbReference type="GO" id="GO:0003677">
    <property type="term" value="F:DNA binding"/>
    <property type="evidence" value="ECO:0007669"/>
    <property type="project" value="UniProtKB-KW"/>
</dbReference>
<dbReference type="CDD" id="cd06170">
    <property type="entry name" value="LuxR_C_like"/>
    <property type="match status" value="1"/>
</dbReference>
<feature type="modified residue" description="4-aspartylphosphate" evidence="3">
    <location>
        <position position="59"/>
    </location>
</feature>
<reference evidence="6 7" key="1">
    <citation type="submission" date="2018-06" db="EMBL/GenBank/DDBJ databases">
        <title>Genomic Encyclopedia of Archaeal and Bacterial Type Strains, Phase II (KMG-II): from individual species to whole genera.</title>
        <authorList>
            <person name="Goeker M."/>
        </authorList>
    </citation>
    <scope>NUCLEOTIDE SEQUENCE [LARGE SCALE GENOMIC DNA]</scope>
    <source>
        <strain evidence="6 7">DSM 23241</strain>
    </source>
</reference>
<evidence type="ECO:0000313" key="6">
    <source>
        <dbReference type="EMBL" id="PZX63416.1"/>
    </source>
</evidence>
<dbReference type="InterPro" id="IPR000792">
    <property type="entry name" value="Tscrpt_reg_LuxR_C"/>
</dbReference>
<feature type="domain" description="Response regulatory" evidence="5">
    <location>
        <begin position="7"/>
        <end position="124"/>
    </location>
</feature>
<organism evidence="6 7">
    <name type="scientific">Hydrotalea sandarakina</name>
    <dbReference type="NCBI Taxonomy" id="1004304"/>
    <lineage>
        <taxon>Bacteria</taxon>
        <taxon>Pseudomonadati</taxon>
        <taxon>Bacteroidota</taxon>
        <taxon>Chitinophagia</taxon>
        <taxon>Chitinophagales</taxon>
        <taxon>Chitinophagaceae</taxon>
        <taxon>Hydrotalea</taxon>
    </lineage>
</organism>
<dbReference type="SMART" id="SM00421">
    <property type="entry name" value="HTH_LUXR"/>
    <property type="match status" value="1"/>
</dbReference>
<proteinExistence type="predicted"/>
<dbReference type="InterPro" id="IPR001789">
    <property type="entry name" value="Sig_transdc_resp-reg_receiver"/>
</dbReference>
<dbReference type="RefSeq" id="WP_111294030.1">
    <property type="nucleotide sequence ID" value="NZ_QKZV01000003.1"/>
</dbReference>
<dbReference type="CDD" id="cd17535">
    <property type="entry name" value="REC_NarL-like"/>
    <property type="match status" value="1"/>
</dbReference>
<keyword evidence="7" id="KW-1185">Reference proteome</keyword>
<dbReference type="Gene3D" id="3.40.50.2300">
    <property type="match status" value="1"/>
</dbReference>
<dbReference type="InterPro" id="IPR011006">
    <property type="entry name" value="CheY-like_superfamily"/>
</dbReference>